<comment type="subcellular location">
    <subcellularLocation>
        <location evidence="11">Cytoplasm</location>
    </subcellularLocation>
</comment>
<keyword evidence="9 11" id="KW-0460">Magnesium</keyword>
<evidence type="ECO:0000256" key="9">
    <source>
        <dbReference type="ARBA" id="ARBA00022842"/>
    </source>
</evidence>
<evidence type="ECO:0000256" key="3">
    <source>
        <dbReference type="ARBA" id="ARBA00022553"/>
    </source>
</evidence>
<dbReference type="PANTHER" id="PTHR39573">
    <property type="entry name" value="STRESS RESPONSE KINASE A"/>
    <property type="match status" value="1"/>
</dbReference>
<feature type="domain" description="Aminoglycoside phosphotransferase" evidence="12">
    <location>
        <begin position="35"/>
        <end position="261"/>
    </location>
</feature>
<dbReference type="Proteomes" id="UP000501991">
    <property type="component" value="Chromosome"/>
</dbReference>
<keyword evidence="1 11" id="KW-0963">Cytoplasm</keyword>
<proteinExistence type="inferred from homology"/>
<evidence type="ECO:0000256" key="10">
    <source>
        <dbReference type="ARBA" id="ARBA00023016"/>
    </source>
</evidence>
<dbReference type="PANTHER" id="PTHR39573:SF1">
    <property type="entry name" value="STRESS RESPONSE KINASE A"/>
    <property type="match status" value="1"/>
</dbReference>
<dbReference type="GO" id="GO:0005737">
    <property type="term" value="C:cytoplasm"/>
    <property type="evidence" value="ECO:0007669"/>
    <property type="project" value="UniProtKB-SubCell"/>
</dbReference>
<keyword evidence="14" id="KW-1185">Reference proteome</keyword>
<evidence type="ECO:0000256" key="6">
    <source>
        <dbReference type="ARBA" id="ARBA00022741"/>
    </source>
</evidence>
<feature type="binding site" evidence="11">
    <location>
        <position position="220"/>
    </location>
    <ligand>
        <name>Mg(2+)</name>
        <dbReference type="ChEBI" id="CHEBI:18420"/>
    </ligand>
</feature>
<evidence type="ECO:0000256" key="4">
    <source>
        <dbReference type="ARBA" id="ARBA00022679"/>
    </source>
</evidence>
<comment type="function">
    <text evidence="11">A protein kinase that phosphorylates Ser and Thr residues. Probably acts to suppress the effects of stress linked to accumulation of reactive oxygen species. Probably involved in the extracytoplasmic stress response.</text>
</comment>
<dbReference type="KEGG" id="azq:G3580_19515"/>
<dbReference type="RefSeq" id="WP_173768394.1">
    <property type="nucleotide sequence ID" value="NZ_CP048836.1"/>
</dbReference>
<evidence type="ECO:0000256" key="7">
    <source>
        <dbReference type="ARBA" id="ARBA00022777"/>
    </source>
</evidence>
<dbReference type="InterPro" id="IPR032882">
    <property type="entry name" value="SrkA/RdoA"/>
</dbReference>
<comment type="catalytic activity">
    <reaction evidence="11">
        <text>L-threonyl-[protein] + ATP = O-phospho-L-threonyl-[protein] + ADP + H(+)</text>
        <dbReference type="Rhea" id="RHEA:46608"/>
        <dbReference type="Rhea" id="RHEA-COMP:11060"/>
        <dbReference type="Rhea" id="RHEA-COMP:11605"/>
        <dbReference type="ChEBI" id="CHEBI:15378"/>
        <dbReference type="ChEBI" id="CHEBI:30013"/>
        <dbReference type="ChEBI" id="CHEBI:30616"/>
        <dbReference type="ChEBI" id="CHEBI:61977"/>
        <dbReference type="ChEBI" id="CHEBI:456216"/>
        <dbReference type="EC" id="2.7.11.1"/>
    </reaction>
</comment>
<evidence type="ECO:0000256" key="11">
    <source>
        <dbReference type="HAMAP-Rule" id="MF_01497"/>
    </source>
</evidence>
<feature type="site" description="ATP" evidence="11">
    <location>
        <position position="36"/>
    </location>
</feature>
<keyword evidence="7 11" id="KW-0418">Kinase</keyword>
<dbReference type="InterPro" id="IPR002575">
    <property type="entry name" value="Aminoglycoside_PTrfase"/>
</dbReference>
<keyword evidence="6 11" id="KW-0547">Nucleotide-binding</keyword>
<comment type="subunit">
    <text evidence="11">Monomer.</text>
</comment>
<dbReference type="HAMAP" id="MF_01497">
    <property type="entry name" value="SrkA_kinase"/>
    <property type="match status" value="1"/>
</dbReference>
<feature type="binding site" evidence="11">
    <location>
        <position position="208"/>
    </location>
    <ligand>
        <name>Mg(2+)</name>
        <dbReference type="ChEBI" id="CHEBI:18420"/>
    </ligand>
</feature>
<protein>
    <recommendedName>
        <fullName evidence="11">Stress response kinase A</fullName>
        <ecNumber evidence="11">2.7.11.1</ecNumber>
    </recommendedName>
    <alternativeName>
        <fullName evidence="11">Serine/threonine-protein kinase SrkA</fullName>
    </alternativeName>
</protein>
<comment type="cofactor">
    <cofactor evidence="11">
        <name>Mg(2+)</name>
        <dbReference type="ChEBI" id="CHEBI:18420"/>
    </cofactor>
</comment>
<accession>A0A6C1B774</accession>
<keyword evidence="8 11" id="KW-0067">ATP-binding</keyword>
<evidence type="ECO:0000259" key="12">
    <source>
        <dbReference type="Pfam" id="PF01636"/>
    </source>
</evidence>
<feature type="active site" description="Proton acceptor" evidence="11">
    <location>
        <position position="203"/>
    </location>
</feature>
<evidence type="ECO:0000256" key="5">
    <source>
        <dbReference type="ARBA" id="ARBA00022723"/>
    </source>
</evidence>
<dbReference type="Gene3D" id="3.30.200.70">
    <property type="match status" value="1"/>
</dbReference>
<dbReference type="Gene3D" id="1.20.1270.170">
    <property type="match status" value="1"/>
</dbReference>
<dbReference type="GO" id="GO:0005524">
    <property type="term" value="F:ATP binding"/>
    <property type="evidence" value="ECO:0007669"/>
    <property type="project" value="UniProtKB-UniRule"/>
</dbReference>
<keyword evidence="2 11" id="KW-0723">Serine/threonine-protein kinase</keyword>
<keyword evidence="4 11" id="KW-0808">Transferase</keyword>
<keyword evidence="10 11" id="KW-0346">Stress response</keyword>
<dbReference type="GO" id="GO:0000287">
    <property type="term" value="F:magnesium ion binding"/>
    <property type="evidence" value="ECO:0007669"/>
    <property type="project" value="UniProtKB-UniRule"/>
</dbReference>
<evidence type="ECO:0000256" key="8">
    <source>
        <dbReference type="ARBA" id="ARBA00022840"/>
    </source>
</evidence>
<feature type="active site" evidence="11">
    <location>
        <position position="220"/>
    </location>
</feature>
<dbReference type="NCBIfam" id="NF008738">
    <property type="entry name" value="PRK11768.1"/>
    <property type="match status" value="1"/>
</dbReference>
<dbReference type="SUPFAM" id="SSF56112">
    <property type="entry name" value="Protein kinase-like (PK-like)"/>
    <property type="match status" value="1"/>
</dbReference>
<evidence type="ECO:0000256" key="1">
    <source>
        <dbReference type="ARBA" id="ARBA00022490"/>
    </source>
</evidence>
<dbReference type="GO" id="GO:0004674">
    <property type="term" value="F:protein serine/threonine kinase activity"/>
    <property type="evidence" value="ECO:0007669"/>
    <property type="project" value="UniProtKB-UniRule"/>
</dbReference>
<dbReference type="AlphaFoldDB" id="A0A6C1B774"/>
<dbReference type="GO" id="GO:0106310">
    <property type="term" value="F:protein serine kinase activity"/>
    <property type="evidence" value="ECO:0007669"/>
    <property type="project" value="RHEA"/>
</dbReference>
<gene>
    <name evidence="11" type="primary">srkA</name>
    <name evidence="13" type="ORF">G3580_19515</name>
</gene>
<reference evidence="13 14" key="1">
    <citation type="submission" date="2020-02" db="EMBL/GenBank/DDBJ databases">
        <title>Nitrogenibacter mangrovi gen. nov., sp. nov. isolated from mangrove sediment, a denitrifying betaproteobacterium.</title>
        <authorList>
            <person name="Liao H."/>
            <person name="Tian Y."/>
        </authorList>
    </citation>
    <scope>NUCLEOTIDE SEQUENCE [LARGE SCALE GENOMIC DNA]</scope>
    <source>
        <strain evidence="13 14">M9-3-2</strain>
    </source>
</reference>
<dbReference type="Gene3D" id="1.10.510.10">
    <property type="entry name" value="Transferase(Phosphotransferase) domain 1"/>
    <property type="match status" value="1"/>
</dbReference>
<dbReference type="EMBL" id="CP048836">
    <property type="protein sequence ID" value="QID19612.1"/>
    <property type="molecule type" value="Genomic_DNA"/>
</dbReference>
<evidence type="ECO:0000313" key="13">
    <source>
        <dbReference type="EMBL" id="QID19612.1"/>
    </source>
</evidence>
<dbReference type="InterPro" id="IPR011009">
    <property type="entry name" value="Kinase-like_dom_sf"/>
</dbReference>
<organism evidence="13 14">
    <name type="scientific">Nitrogeniibacter mangrovi</name>
    <dbReference type="NCBI Taxonomy" id="2016596"/>
    <lineage>
        <taxon>Bacteria</taxon>
        <taxon>Pseudomonadati</taxon>
        <taxon>Pseudomonadota</taxon>
        <taxon>Betaproteobacteria</taxon>
        <taxon>Rhodocyclales</taxon>
        <taxon>Zoogloeaceae</taxon>
        <taxon>Nitrogeniibacter</taxon>
    </lineage>
</organism>
<dbReference type="Pfam" id="PF01636">
    <property type="entry name" value="APH"/>
    <property type="match status" value="1"/>
</dbReference>
<evidence type="ECO:0000313" key="14">
    <source>
        <dbReference type="Proteomes" id="UP000501991"/>
    </source>
</evidence>
<dbReference type="EC" id="2.7.11.1" evidence="11"/>
<evidence type="ECO:0000256" key="2">
    <source>
        <dbReference type="ARBA" id="ARBA00022527"/>
    </source>
</evidence>
<keyword evidence="5 11" id="KW-0479">Metal-binding</keyword>
<keyword evidence="3 11" id="KW-0597">Phosphoprotein</keyword>
<comment type="similarity">
    <text evidence="11">Belongs to the SrkA/RdoA protein kinase family.</text>
</comment>
<sequence length="326" mass="37101">MTDTEAPFARLTPDALLDALEAIGLPVNGSVLALNSYENRVFQVGVDDGAPLIAKFYRPGRWSDEAIGEEHAFLHELAEREIPVVAPLALDGRTLHQAGGYRIAVFPRRGGRAPELEDEDVLRWMGRFMARVHAVGATKPFAHRPVIDRQTYGIDARDALLRTPYIPMELETSWRSVVDQALDGVERCYQRAGDIALIRLHGDCHAGNVLWTPDGPHFVDFDDARMGPAIQDLWMLLTGQGDEQRRQFEVIFEGYRQFADFNPAERQLAEALRTLRLIHYAAWIAQRWHDPAFPHAFSWFDSPRYWQDHILALREQIALMDEPPLM</sequence>
<comment type="catalytic activity">
    <reaction evidence="11">
        <text>L-seryl-[protein] + ATP = O-phospho-L-seryl-[protein] + ADP + H(+)</text>
        <dbReference type="Rhea" id="RHEA:17989"/>
        <dbReference type="Rhea" id="RHEA-COMP:9863"/>
        <dbReference type="Rhea" id="RHEA-COMP:11604"/>
        <dbReference type="ChEBI" id="CHEBI:15378"/>
        <dbReference type="ChEBI" id="CHEBI:29999"/>
        <dbReference type="ChEBI" id="CHEBI:30616"/>
        <dbReference type="ChEBI" id="CHEBI:83421"/>
        <dbReference type="ChEBI" id="CHEBI:456216"/>
        <dbReference type="EC" id="2.7.11.1"/>
    </reaction>
</comment>
<name>A0A6C1B774_9RHOO</name>